<dbReference type="InterPro" id="IPR015421">
    <property type="entry name" value="PyrdxlP-dep_Trfase_major"/>
</dbReference>
<dbReference type="Gene3D" id="3.40.640.10">
    <property type="entry name" value="Type I PLP-dependent aspartate aminotransferase-like (Major domain)"/>
    <property type="match status" value="1"/>
</dbReference>
<feature type="binding site" evidence="8">
    <location>
        <position position="185"/>
    </location>
    <ligand>
        <name>pyridoxal 5'-phosphate</name>
        <dbReference type="ChEBI" id="CHEBI:597326"/>
    </ligand>
</feature>
<dbReference type="PANTHER" id="PTHR13693:SF100">
    <property type="entry name" value="8-AMINO-7-OXONONANOATE SYNTHASE"/>
    <property type="match status" value="1"/>
</dbReference>
<evidence type="ECO:0000256" key="4">
    <source>
        <dbReference type="ARBA" id="ARBA00022679"/>
    </source>
</evidence>
<dbReference type="EC" id="2.3.1.47" evidence="8"/>
<dbReference type="NCBIfam" id="TIGR00858">
    <property type="entry name" value="bioF"/>
    <property type="match status" value="1"/>
</dbReference>
<keyword evidence="11" id="KW-0012">Acyltransferase</keyword>
<evidence type="ECO:0000256" key="6">
    <source>
        <dbReference type="ARBA" id="ARBA00022898"/>
    </source>
</evidence>
<comment type="function">
    <text evidence="8">Catalyzes the decarboxylative condensation of pimeloyl-[acyl-carrier protein] and L-alanine to produce 8-amino-7-oxononanoate (AON), [acyl-carrier protein], and carbon dioxide.</text>
</comment>
<feature type="binding site" evidence="8">
    <location>
        <position position="360"/>
    </location>
    <ligand>
        <name>substrate</name>
    </ligand>
</feature>
<dbReference type="RefSeq" id="WP_154375538.1">
    <property type="nucleotide sequence ID" value="NZ_WKJK01000004.1"/>
</dbReference>
<feature type="modified residue" description="N6-(pyridoxal phosphate)lysine" evidence="8 9">
    <location>
        <position position="244"/>
    </location>
</feature>
<feature type="domain" description="Aminotransferase class I/classII large" evidence="10">
    <location>
        <begin position="40"/>
        <end position="388"/>
    </location>
</feature>
<dbReference type="UniPathway" id="UPA00078"/>
<evidence type="ECO:0000256" key="9">
    <source>
        <dbReference type="PIRSR" id="PIRSR604723-51"/>
    </source>
</evidence>
<dbReference type="InterPro" id="IPR004723">
    <property type="entry name" value="AONS_Archaea/Proteobacteria"/>
</dbReference>
<feature type="binding site" evidence="8">
    <location>
        <begin position="112"/>
        <end position="113"/>
    </location>
    <ligand>
        <name>pyridoxal 5'-phosphate</name>
        <dbReference type="ChEBI" id="CHEBI:597326"/>
    </ligand>
</feature>
<dbReference type="Pfam" id="PF00155">
    <property type="entry name" value="Aminotran_1_2"/>
    <property type="match status" value="1"/>
</dbReference>
<dbReference type="GO" id="GO:0009102">
    <property type="term" value="P:biotin biosynthetic process"/>
    <property type="evidence" value="ECO:0007669"/>
    <property type="project" value="UniProtKB-UniRule"/>
</dbReference>
<evidence type="ECO:0000313" key="12">
    <source>
        <dbReference type="Proteomes" id="UP000433309"/>
    </source>
</evidence>
<keyword evidence="12" id="KW-1185">Reference proteome</keyword>
<keyword evidence="4 8" id="KW-0808">Transferase</keyword>
<evidence type="ECO:0000256" key="8">
    <source>
        <dbReference type="HAMAP-Rule" id="MF_01693"/>
    </source>
</evidence>
<dbReference type="GO" id="GO:0030170">
    <property type="term" value="F:pyridoxal phosphate binding"/>
    <property type="evidence" value="ECO:0007669"/>
    <property type="project" value="UniProtKB-UniRule"/>
</dbReference>
<feature type="binding site" evidence="8">
    <location>
        <position position="139"/>
    </location>
    <ligand>
        <name>substrate</name>
    </ligand>
</feature>
<dbReference type="InterPro" id="IPR004839">
    <property type="entry name" value="Aminotransferase_I/II_large"/>
</dbReference>
<dbReference type="SUPFAM" id="SSF53383">
    <property type="entry name" value="PLP-dependent transferases"/>
    <property type="match status" value="1"/>
</dbReference>
<comment type="pathway">
    <text evidence="2 8">Cofactor biosynthesis; biotin biosynthesis.</text>
</comment>
<dbReference type="GO" id="GO:0008710">
    <property type="term" value="F:8-amino-7-oxononanoate synthase activity"/>
    <property type="evidence" value="ECO:0007669"/>
    <property type="project" value="UniProtKB-UniRule"/>
</dbReference>
<dbReference type="EMBL" id="WKJK01000004">
    <property type="protein sequence ID" value="MRW90259.1"/>
    <property type="molecule type" value="Genomic_DNA"/>
</dbReference>
<comment type="caution">
    <text evidence="11">The sequence shown here is derived from an EMBL/GenBank/DDBJ whole genome shotgun (WGS) entry which is preliminary data.</text>
</comment>
<feature type="binding site" evidence="8">
    <location>
        <position position="21"/>
    </location>
    <ligand>
        <name>substrate</name>
    </ligand>
</feature>
<dbReference type="AlphaFoldDB" id="A0A6I2L1V2"/>
<evidence type="ECO:0000256" key="5">
    <source>
        <dbReference type="ARBA" id="ARBA00022756"/>
    </source>
</evidence>
<dbReference type="Proteomes" id="UP000433309">
    <property type="component" value="Unassembled WGS sequence"/>
</dbReference>
<evidence type="ECO:0000256" key="2">
    <source>
        <dbReference type="ARBA" id="ARBA00004746"/>
    </source>
</evidence>
<sequence length="394" mass="42250">MELLNRLQQQLHALEDQQLIRKRRTVDSPCGPRVSVDGRELLAFCSNDYLGLANHRKIKLALQEGAAMYGVGSGASHLISGHGRAHAMLEERLVQFVGDHLEAPRAISFCTGYMANLAVITGLTAGDKEAEIFSEELNHASLIDGVRLARVKAHVYPHADLAALETLLKASKAATKVVVTDSVFSMDGNLAPLPQLLALCEQHNAWLVVDDAHGFGALGERGHGALEHFQLRSPYLVYMGTLGKAAGVGGAFVAAHEAVIETLIQKARPYIFTTATPPALAHALLASLDLLEGEEGASRRAHLQALVAQLDDGLRLERWQRLPSRTAIQPIVIGDNAETMRAGAALYEQGLWVGAIRPPTVAAGTARLRVTLSAGHTSQEVASLIAALNALERN</sequence>
<feature type="binding site" evidence="8">
    <location>
        <position position="241"/>
    </location>
    <ligand>
        <name>pyridoxal 5'-phosphate</name>
        <dbReference type="ChEBI" id="CHEBI:597326"/>
    </ligand>
</feature>
<reference evidence="11 12" key="1">
    <citation type="submission" date="2019-11" db="EMBL/GenBank/DDBJ databases">
        <title>Novel species isolated from a subtropical stream in China.</title>
        <authorList>
            <person name="Lu H."/>
        </authorList>
    </citation>
    <scope>NUCLEOTIDE SEQUENCE [LARGE SCALE GENOMIC DNA]</scope>
    <source>
        <strain evidence="11 12">FT80W</strain>
    </source>
</reference>
<dbReference type="InterPro" id="IPR015424">
    <property type="entry name" value="PyrdxlP-dep_Trfase"/>
</dbReference>
<comment type="cofactor">
    <cofactor evidence="1 8 9">
        <name>pyridoxal 5'-phosphate</name>
        <dbReference type="ChEBI" id="CHEBI:597326"/>
    </cofactor>
</comment>
<dbReference type="Gene3D" id="3.90.1150.10">
    <property type="entry name" value="Aspartate Aminotransferase, domain 1"/>
    <property type="match status" value="1"/>
</dbReference>
<organism evidence="11 12">
    <name type="scientific">Duganella guangzhouensis</name>
    <dbReference type="NCBI Taxonomy" id="2666084"/>
    <lineage>
        <taxon>Bacteria</taxon>
        <taxon>Pseudomonadati</taxon>
        <taxon>Pseudomonadota</taxon>
        <taxon>Betaproteobacteria</taxon>
        <taxon>Burkholderiales</taxon>
        <taxon>Oxalobacteraceae</taxon>
        <taxon>Telluria group</taxon>
        <taxon>Duganella</taxon>
    </lineage>
</organism>
<keyword evidence="6 8" id="KW-0663">Pyridoxal phosphate</keyword>
<dbReference type="InterPro" id="IPR015422">
    <property type="entry name" value="PyrdxlP-dep_Trfase_small"/>
</dbReference>
<evidence type="ECO:0000256" key="7">
    <source>
        <dbReference type="ARBA" id="ARBA00047715"/>
    </source>
</evidence>
<gene>
    <name evidence="8 11" type="primary">bioF</name>
    <name evidence="11" type="ORF">GJ699_09710</name>
</gene>
<name>A0A6I2L1V2_9BURK</name>
<feature type="binding site" evidence="8">
    <location>
        <position position="213"/>
    </location>
    <ligand>
        <name>pyridoxal 5'-phosphate</name>
        <dbReference type="ChEBI" id="CHEBI:597326"/>
    </ligand>
</feature>
<dbReference type="PANTHER" id="PTHR13693">
    <property type="entry name" value="CLASS II AMINOTRANSFERASE/8-AMINO-7-OXONONANOATE SYNTHASE"/>
    <property type="match status" value="1"/>
</dbReference>
<comment type="catalytic activity">
    <reaction evidence="7 8">
        <text>6-carboxyhexanoyl-[ACP] + L-alanine + H(+) = (8S)-8-amino-7-oxononanoate + holo-[ACP] + CO2</text>
        <dbReference type="Rhea" id="RHEA:42288"/>
        <dbReference type="Rhea" id="RHEA-COMP:9685"/>
        <dbReference type="Rhea" id="RHEA-COMP:9955"/>
        <dbReference type="ChEBI" id="CHEBI:15378"/>
        <dbReference type="ChEBI" id="CHEBI:16526"/>
        <dbReference type="ChEBI" id="CHEBI:57972"/>
        <dbReference type="ChEBI" id="CHEBI:64479"/>
        <dbReference type="ChEBI" id="CHEBI:78846"/>
        <dbReference type="ChEBI" id="CHEBI:149468"/>
        <dbReference type="EC" id="2.3.1.47"/>
    </reaction>
</comment>
<evidence type="ECO:0000256" key="3">
    <source>
        <dbReference type="ARBA" id="ARBA00011738"/>
    </source>
</evidence>
<evidence type="ECO:0000313" key="11">
    <source>
        <dbReference type="EMBL" id="MRW90259.1"/>
    </source>
</evidence>
<evidence type="ECO:0000256" key="1">
    <source>
        <dbReference type="ARBA" id="ARBA00001933"/>
    </source>
</evidence>
<dbReference type="InterPro" id="IPR050087">
    <property type="entry name" value="AON_synthase_class-II"/>
</dbReference>
<dbReference type="InterPro" id="IPR022834">
    <property type="entry name" value="AONS_Proteobacteria"/>
</dbReference>
<comment type="subunit">
    <text evidence="3 8">Homodimer.</text>
</comment>
<proteinExistence type="inferred from homology"/>
<keyword evidence="5 8" id="KW-0093">Biotin biosynthesis</keyword>
<comment type="similarity">
    <text evidence="8">Belongs to the class-II pyridoxal-phosphate-dependent aminotransferase family. BioF subfamily.</text>
</comment>
<accession>A0A6I2L1V2</accession>
<protein>
    <recommendedName>
        <fullName evidence="8">8-amino-7-oxononanoate synthase</fullName>
        <shortName evidence="8">AONS</shortName>
        <ecNumber evidence="8">2.3.1.47</ecNumber>
    </recommendedName>
    <alternativeName>
        <fullName evidence="8">7-keto-8-amino-pelargonic acid synthase</fullName>
        <shortName evidence="8">7-KAP synthase</shortName>
        <shortName evidence="8">KAPA synthase</shortName>
    </alternativeName>
    <alternativeName>
        <fullName evidence="8">8-amino-7-ketopelargonate synthase</fullName>
    </alternativeName>
</protein>
<dbReference type="HAMAP" id="MF_01693">
    <property type="entry name" value="BioF_aminotrans_2"/>
    <property type="match status" value="1"/>
</dbReference>
<evidence type="ECO:0000259" key="10">
    <source>
        <dbReference type="Pfam" id="PF00155"/>
    </source>
</evidence>